<keyword evidence="4" id="KW-0732">Signal</keyword>
<keyword evidence="2" id="KW-0336">GPI-anchor</keyword>
<keyword evidence="3" id="KW-0812">Transmembrane</keyword>
<protein>
    <recommendedName>
        <fullName evidence="10">Protein sleepless</fullName>
    </recommendedName>
</protein>
<evidence type="ECO:0000256" key="8">
    <source>
        <dbReference type="ARBA" id="ARBA00023288"/>
    </source>
</evidence>
<evidence type="ECO:0000256" key="7">
    <source>
        <dbReference type="ARBA" id="ARBA00023180"/>
    </source>
</evidence>
<dbReference type="GO" id="GO:0030431">
    <property type="term" value="P:sleep"/>
    <property type="evidence" value="ECO:0007669"/>
    <property type="project" value="InterPro"/>
</dbReference>
<name>A0A1E1WUT8_PECGO</name>
<dbReference type="InterPro" id="IPR050975">
    <property type="entry name" value="Sleep_regulator"/>
</dbReference>
<dbReference type="AlphaFoldDB" id="A0A1E1WUT8"/>
<keyword evidence="7" id="KW-0325">Glycoprotein</keyword>
<dbReference type="GO" id="GO:0032222">
    <property type="term" value="P:regulation of synaptic transmission, cholinergic"/>
    <property type="evidence" value="ECO:0007669"/>
    <property type="project" value="InterPro"/>
</dbReference>
<evidence type="ECO:0000256" key="6">
    <source>
        <dbReference type="ARBA" id="ARBA00023136"/>
    </source>
</evidence>
<accession>A0A1E1WUT8</accession>
<comment type="subcellular location">
    <subcellularLocation>
        <location evidence="1">Membrane</location>
        <topology evidence="1">Lipid-anchor</topology>
        <topology evidence="1">GPI-anchor</topology>
    </subcellularLocation>
</comment>
<gene>
    <name evidence="9" type="ORF">g.19343</name>
</gene>
<dbReference type="Pfam" id="PF17064">
    <property type="entry name" value="QVR"/>
    <property type="match status" value="1"/>
</dbReference>
<dbReference type="EMBL" id="GDQN01000493">
    <property type="protein sequence ID" value="JAT90561.1"/>
    <property type="molecule type" value="Transcribed_RNA"/>
</dbReference>
<keyword evidence="8" id="KW-0449">Lipoprotein</keyword>
<evidence type="ECO:0000256" key="5">
    <source>
        <dbReference type="ARBA" id="ARBA00022989"/>
    </source>
</evidence>
<dbReference type="GO" id="GO:0098552">
    <property type="term" value="C:side of membrane"/>
    <property type="evidence" value="ECO:0007669"/>
    <property type="project" value="UniProtKB-KW"/>
</dbReference>
<evidence type="ECO:0000256" key="2">
    <source>
        <dbReference type="ARBA" id="ARBA00022622"/>
    </source>
</evidence>
<organism evidence="9">
    <name type="scientific">Pectinophora gossypiella</name>
    <name type="common">Cotton pink bollworm</name>
    <name type="synonym">Depressaria gossypiella</name>
    <dbReference type="NCBI Taxonomy" id="13191"/>
    <lineage>
        <taxon>Eukaryota</taxon>
        <taxon>Metazoa</taxon>
        <taxon>Ecdysozoa</taxon>
        <taxon>Arthropoda</taxon>
        <taxon>Hexapoda</taxon>
        <taxon>Insecta</taxon>
        <taxon>Pterygota</taxon>
        <taxon>Neoptera</taxon>
        <taxon>Endopterygota</taxon>
        <taxon>Lepidoptera</taxon>
        <taxon>Glossata</taxon>
        <taxon>Ditrysia</taxon>
        <taxon>Gelechioidea</taxon>
        <taxon>Gelechiidae</taxon>
        <taxon>Apatetrinae</taxon>
        <taxon>Pectinophora</taxon>
    </lineage>
</organism>
<keyword evidence="5" id="KW-1133">Transmembrane helix</keyword>
<proteinExistence type="predicted"/>
<evidence type="ECO:0000256" key="3">
    <source>
        <dbReference type="ARBA" id="ARBA00022692"/>
    </source>
</evidence>
<dbReference type="InterPro" id="IPR031424">
    <property type="entry name" value="QVR-like"/>
</dbReference>
<sequence length="175" mass="20224">MRRTDTMEPISVAAVTAVLSMIVTGVSSLQCYQCHINPPPGHYYNTTKRLCMNFDYSKDFIVDCPYSTFCVKQEFYLNLLNGERVDATLRDCAPQKHEYQDYKNGQWSPKMEILEPYREGCEDVDDKGQRTTPTRYCYCRSDLCNSSPTTNHEGYTDIMGVIVVFNLMKYINSLR</sequence>
<keyword evidence="6" id="KW-0472">Membrane</keyword>
<evidence type="ECO:0000313" key="9">
    <source>
        <dbReference type="EMBL" id="JAT90561.1"/>
    </source>
</evidence>
<dbReference type="OrthoDB" id="6329445at2759"/>
<dbReference type="PANTHER" id="PTHR33562">
    <property type="entry name" value="ATILLA, ISOFORM B-RELATED-RELATED"/>
    <property type="match status" value="1"/>
</dbReference>
<evidence type="ECO:0000256" key="4">
    <source>
        <dbReference type="ARBA" id="ARBA00022729"/>
    </source>
</evidence>
<reference evidence="9" key="1">
    <citation type="submission" date="2015-09" db="EMBL/GenBank/DDBJ databases">
        <title>De novo assembly of Pectinophora gossypiella (Pink Bollworm) gut transcriptome.</title>
        <authorList>
            <person name="Tassone E.E."/>
        </authorList>
    </citation>
    <scope>NUCLEOTIDE SEQUENCE</scope>
</reference>
<evidence type="ECO:0008006" key="10">
    <source>
        <dbReference type="Google" id="ProtNLM"/>
    </source>
</evidence>
<evidence type="ECO:0000256" key="1">
    <source>
        <dbReference type="ARBA" id="ARBA00004589"/>
    </source>
</evidence>
<dbReference type="PANTHER" id="PTHR33562:SF29">
    <property type="entry name" value="PROTEIN SLEEPLESS"/>
    <property type="match status" value="1"/>
</dbReference>